<dbReference type="EMBL" id="WBZC01000006">
    <property type="protein sequence ID" value="KAB3537890.1"/>
    <property type="molecule type" value="Genomic_DNA"/>
</dbReference>
<reference evidence="1 2" key="1">
    <citation type="submission" date="2019-10" db="EMBL/GenBank/DDBJ databases">
        <title>Alkaliphilus serpentinus sp. nov. and Alkaliphilus pronyensis sp. nov., two novel anaerobic alkaliphilic species isolated from the serpentinized-hosted hydrothermal field of the Prony Bay (New Caledonia).</title>
        <authorList>
            <person name="Postec A."/>
        </authorList>
    </citation>
    <scope>NUCLEOTIDE SEQUENCE [LARGE SCALE GENOMIC DNA]</scope>
    <source>
        <strain evidence="1 2">LacV</strain>
    </source>
</reference>
<accession>A0A6I0F5N0</accession>
<dbReference type="RefSeq" id="WP_151859911.1">
    <property type="nucleotide sequence ID" value="NZ_WBZC01000006.1"/>
</dbReference>
<organism evidence="1 2">
    <name type="scientific">Alkaliphilus pronyensis</name>
    <dbReference type="NCBI Taxonomy" id="1482732"/>
    <lineage>
        <taxon>Bacteria</taxon>
        <taxon>Bacillati</taxon>
        <taxon>Bacillota</taxon>
        <taxon>Clostridia</taxon>
        <taxon>Peptostreptococcales</taxon>
        <taxon>Natronincolaceae</taxon>
        <taxon>Alkaliphilus</taxon>
    </lineage>
</organism>
<keyword evidence="2" id="KW-1185">Reference proteome</keyword>
<dbReference type="Proteomes" id="UP000432715">
    <property type="component" value="Unassembled WGS sequence"/>
</dbReference>
<proteinExistence type="predicted"/>
<gene>
    <name evidence="1" type="ORF">F8154_01970</name>
</gene>
<dbReference type="OrthoDB" id="244835at2"/>
<name>A0A6I0F5N0_9FIRM</name>
<evidence type="ECO:0000313" key="1">
    <source>
        <dbReference type="EMBL" id="KAB3537890.1"/>
    </source>
</evidence>
<evidence type="ECO:0000313" key="2">
    <source>
        <dbReference type="Proteomes" id="UP000432715"/>
    </source>
</evidence>
<protein>
    <submittedName>
        <fullName evidence="1">Uncharacterized protein</fullName>
    </submittedName>
</protein>
<comment type="caution">
    <text evidence="1">The sequence shown here is derived from an EMBL/GenBank/DDBJ whole genome shotgun (WGS) entry which is preliminary data.</text>
</comment>
<dbReference type="AlphaFoldDB" id="A0A6I0F5N0"/>
<sequence>MKDIMNRFDDEVEKILAYNNLIISMSKLPRWSEMSWNINQLYIFGFANDNLLALQELSEYPSDIGMIFSFIDEAKEFLINYIDITNDIIKLIPEEIDMSEYFDDEFIMMVNDEFYDADYYDFIEIYKNDDSIENLITFLKKIYLKKFNRFEHIGPSKEIIDKVIEFDLQKIASNALRLYLEKVMNESEDVLVFIDKLKTTLFINDINNTLNANRQSFILLMSTFDATIFDMTKQLLEEHFYQYISYFCESDYKLKVKDFGKFANNQEMISNTVDECLKQKYLKDLIKIYKNLDVLNNKILFKNLMEISNRRNVHLHKSGVCDEQYITSFNLFSKNEGDFLEISENYLMNSIDYCSDIVTKIVEWYELN</sequence>